<gene>
    <name evidence="2" type="ORF">BJ554DRAFT_4564</name>
</gene>
<protein>
    <submittedName>
        <fullName evidence="2">Uncharacterized protein</fullName>
    </submittedName>
</protein>
<dbReference type="Proteomes" id="UP000673691">
    <property type="component" value="Unassembled WGS sequence"/>
</dbReference>
<comment type="caution">
    <text evidence="2">The sequence shown here is derived from an EMBL/GenBank/DDBJ whole genome shotgun (WGS) entry which is preliminary data.</text>
</comment>
<feature type="region of interest" description="Disordered" evidence="1">
    <location>
        <begin position="37"/>
        <end position="117"/>
    </location>
</feature>
<feature type="compositionally biased region" description="Low complexity" evidence="1">
    <location>
        <begin position="175"/>
        <end position="186"/>
    </location>
</feature>
<evidence type="ECO:0000313" key="3">
    <source>
        <dbReference type="Proteomes" id="UP000673691"/>
    </source>
</evidence>
<keyword evidence="3" id="KW-1185">Reference proteome</keyword>
<dbReference type="AlphaFoldDB" id="A0A8H7ZMH2"/>
<accession>A0A8H7ZMH2</accession>
<proteinExistence type="predicted"/>
<organism evidence="2 3">
    <name type="scientific">Olpidium bornovanus</name>
    <dbReference type="NCBI Taxonomy" id="278681"/>
    <lineage>
        <taxon>Eukaryota</taxon>
        <taxon>Fungi</taxon>
        <taxon>Fungi incertae sedis</taxon>
        <taxon>Olpidiomycota</taxon>
        <taxon>Olpidiomycotina</taxon>
        <taxon>Olpidiomycetes</taxon>
        <taxon>Olpidiales</taxon>
        <taxon>Olpidiaceae</taxon>
        <taxon>Olpidium</taxon>
    </lineage>
</organism>
<evidence type="ECO:0000256" key="1">
    <source>
        <dbReference type="SAM" id="MobiDB-lite"/>
    </source>
</evidence>
<evidence type="ECO:0000313" key="2">
    <source>
        <dbReference type="EMBL" id="KAG5455865.1"/>
    </source>
</evidence>
<feature type="region of interest" description="Disordered" evidence="1">
    <location>
        <begin position="133"/>
        <end position="244"/>
    </location>
</feature>
<name>A0A8H7ZMH2_9FUNG</name>
<dbReference type="EMBL" id="JAEFCI010012663">
    <property type="protein sequence ID" value="KAG5455865.1"/>
    <property type="molecule type" value="Genomic_DNA"/>
</dbReference>
<feature type="compositionally biased region" description="Acidic residues" evidence="1">
    <location>
        <begin position="78"/>
        <end position="113"/>
    </location>
</feature>
<reference evidence="2 3" key="1">
    <citation type="journal article" name="Sci. Rep.">
        <title>Genome-scale phylogenetic analyses confirm Olpidium as the closest living zoosporic fungus to the non-flagellated, terrestrial fungi.</title>
        <authorList>
            <person name="Chang Y."/>
            <person name="Rochon D."/>
            <person name="Sekimoto S."/>
            <person name="Wang Y."/>
            <person name="Chovatia M."/>
            <person name="Sandor L."/>
            <person name="Salamov A."/>
            <person name="Grigoriev I.V."/>
            <person name="Stajich J.E."/>
            <person name="Spatafora J.W."/>
        </authorList>
    </citation>
    <scope>NUCLEOTIDE SEQUENCE [LARGE SCALE GENOMIC DNA]</scope>
    <source>
        <strain evidence="2">S191</strain>
    </source>
</reference>
<sequence>MLLAVFMFVQRFDEDGAGEPFEFETWRDHISRTFVASAPTSGRPVDRHHLRDYEEDGEEDETEVDGEDGDDVGSTGESGDDGGDGDDDDDNGDSGEEEEEEEGEVEEYDDGEGEGYVGYTGVLDRLYARGLADPYYEFDGGGDQQNDGDGRLLPLADAVYSSSSGGEEQVRPALASFSSAGEAASESEAEHPDYDYDDDGSDGSGSDGAALGSRRPSSLLSAGEVESGEDDDPVERAAFWSGWW</sequence>
<feature type="compositionally biased region" description="Acidic residues" evidence="1">
    <location>
        <begin position="53"/>
        <end position="71"/>
    </location>
</feature>